<keyword evidence="2" id="KW-1185">Reference proteome</keyword>
<accession>A0A919T4E2</accession>
<dbReference type="RefSeq" id="WP_213004812.1">
    <property type="nucleotide sequence ID" value="NZ_BOQN01000007.1"/>
</dbReference>
<comment type="caution">
    <text evidence="1">The sequence shown here is derived from an EMBL/GenBank/DDBJ whole genome shotgun (WGS) entry which is preliminary data.</text>
</comment>
<proteinExistence type="predicted"/>
<dbReference type="AlphaFoldDB" id="A0A919T4E2"/>
<gene>
    <name evidence="1" type="ORF">Ato02nite_006230</name>
</gene>
<name>A0A919T4E2_9ACTN</name>
<evidence type="ECO:0000313" key="2">
    <source>
        <dbReference type="Proteomes" id="UP000677082"/>
    </source>
</evidence>
<reference evidence="1 2" key="1">
    <citation type="submission" date="2021-03" db="EMBL/GenBank/DDBJ databases">
        <title>Whole genome shotgun sequence of Actinoplanes toevensis NBRC 105298.</title>
        <authorList>
            <person name="Komaki H."/>
            <person name="Tamura T."/>
        </authorList>
    </citation>
    <scope>NUCLEOTIDE SEQUENCE [LARGE SCALE GENOMIC DNA]</scope>
    <source>
        <strain evidence="1 2">NBRC 105298</strain>
    </source>
</reference>
<dbReference type="Proteomes" id="UP000677082">
    <property type="component" value="Unassembled WGS sequence"/>
</dbReference>
<protein>
    <submittedName>
        <fullName evidence="1">Uncharacterized protein</fullName>
    </submittedName>
</protein>
<evidence type="ECO:0000313" key="1">
    <source>
        <dbReference type="EMBL" id="GIM88830.1"/>
    </source>
</evidence>
<sequence length="88" mass="9386">MTAPALACPIDCALDHSTGDPGFHAEPAETVTDLYGKDVEIALFHDERGGRTGIFLGEHEVSLQVAARITTLLQDAIARGVSIPRAMR</sequence>
<dbReference type="EMBL" id="BOQN01000007">
    <property type="protein sequence ID" value="GIM88830.1"/>
    <property type="molecule type" value="Genomic_DNA"/>
</dbReference>
<organism evidence="1 2">
    <name type="scientific">Paractinoplanes toevensis</name>
    <dbReference type="NCBI Taxonomy" id="571911"/>
    <lineage>
        <taxon>Bacteria</taxon>
        <taxon>Bacillati</taxon>
        <taxon>Actinomycetota</taxon>
        <taxon>Actinomycetes</taxon>
        <taxon>Micromonosporales</taxon>
        <taxon>Micromonosporaceae</taxon>
        <taxon>Paractinoplanes</taxon>
    </lineage>
</organism>